<dbReference type="InterPro" id="IPR000210">
    <property type="entry name" value="BTB/POZ_dom"/>
</dbReference>
<accession>A0A6A6TIY1</accession>
<evidence type="ECO:0000256" key="1">
    <source>
        <dbReference type="SAM" id="MobiDB-lite"/>
    </source>
</evidence>
<proteinExistence type="predicted"/>
<evidence type="ECO:0000313" key="4">
    <source>
        <dbReference type="Proteomes" id="UP000799324"/>
    </source>
</evidence>
<feature type="region of interest" description="Disordered" evidence="1">
    <location>
        <begin position="23"/>
        <end position="67"/>
    </location>
</feature>
<dbReference type="InterPro" id="IPR011333">
    <property type="entry name" value="SKP1/BTB/POZ_sf"/>
</dbReference>
<dbReference type="AlphaFoldDB" id="A0A6A6TIY1"/>
<evidence type="ECO:0000259" key="2">
    <source>
        <dbReference type="PROSITE" id="PS50097"/>
    </source>
</evidence>
<dbReference type="Proteomes" id="UP000799324">
    <property type="component" value="Unassembled WGS sequence"/>
</dbReference>
<sequence>MAPRATRSNTVLPRSVTRFTTIIPPGANFSSNTKRPHSAVDNRKSSTKDTPAPPPRKKLCRSEHEGPSLNSQSITILAGYIAQPFYIAEDMLRSSSIFFKIALKQEWLEGTERTIKLPTIKPTVVQIYLKWLYSGAFYFPTHPFWRTWQACYSFGDYVQDTGFKDACIDALTERMVEKKGKVSYDLAHTVYPLTIEGSPHRRFVLDWALYFQDLTRFKGMNAPEEFLEDMLVSMRPDVKWTVKEFFRDAGCKYHEHKQSGEKCYEEKAVCKF</sequence>
<dbReference type="Gene3D" id="3.30.710.10">
    <property type="entry name" value="Potassium Channel Kv1.1, Chain A"/>
    <property type="match status" value="1"/>
</dbReference>
<feature type="domain" description="BTB" evidence="2">
    <location>
        <begin position="72"/>
        <end position="141"/>
    </location>
</feature>
<dbReference type="PROSITE" id="PS50097">
    <property type="entry name" value="BTB"/>
    <property type="match status" value="1"/>
</dbReference>
<keyword evidence="4" id="KW-1185">Reference proteome</keyword>
<dbReference type="PANTHER" id="PTHR47843">
    <property type="entry name" value="BTB DOMAIN-CONTAINING PROTEIN-RELATED"/>
    <property type="match status" value="1"/>
</dbReference>
<dbReference type="OrthoDB" id="1022638at2759"/>
<gene>
    <name evidence="3" type="ORF">K491DRAFT_675028</name>
</gene>
<feature type="compositionally biased region" description="Basic and acidic residues" evidence="1">
    <location>
        <begin position="38"/>
        <end position="47"/>
    </location>
</feature>
<dbReference type="PANTHER" id="PTHR47843:SF2">
    <property type="entry name" value="BTB DOMAIN-CONTAINING PROTEIN"/>
    <property type="match status" value="1"/>
</dbReference>
<organism evidence="3 4">
    <name type="scientific">Lophiostoma macrostomum CBS 122681</name>
    <dbReference type="NCBI Taxonomy" id="1314788"/>
    <lineage>
        <taxon>Eukaryota</taxon>
        <taxon>Fungi</taxon>
        <taxon>Dikarya</taxon>
        <taxon>Ascomycota</taxon>
        <taxon>Pezizomycotina</taxon>
        <taxon>Dothideomycetes</taxon>
        <taxon>Pleosporomycetidae</taxon>
        <taxon>Pleosporales</taxon>
        <taxon>Lophiostomataceae</taxon>
        <taxon>Lophiostoma</taxon>
    </lineage>
</organism>
<dbReference type="EMBL" id="MU004302">
    <property type="protein sequence ID" value="KAF2659989.1"/>
    <property type="molecule type" value="Genomic_DNA"/>
</dbReference>
<dbReference type="CDD" id="cd18186">
    <property type="entry name" value="BTB_POZ_ZBTB_KLHL-like"/>
    <property type="match status" value="1"/>
</dbReference>
<name>A0A6A6TIY1_9PLEO</name>
<reference evidence="3" key="1">
    <citation type="journal article" date="2020" name="Stud. Mycol.">
        <title>101 Dothideomycetes genomes: a test case for predicting lifestyles and emergence of pathogens.</title>
        <authorList>
            <person name="Haridas S."/>
            <person name="Albert R."/>
            <person name="Binder M."/>
            <person name="Bloem J."/>
            <person name="Labutti K."/>
            <person name="Salamov A."/>
            <person name="Andreopoulos B."/>
            <person name="Baker S."/>
            <person name="Barry K."/>
            <person name="Bills G."/>
            <person name="Bluhm B."/>
            <person name="Cannon C."/>
            <person name="Castanera R."/>
            <person name="Culley D."/>
            <person name="Daum C."/>
            <person name="Ezra D."/>
            <person name="Gonzalez J."/>
            <person name="Henrissat B."/>
            <person name="Kuo A."/>
            <person name="Liang C."/>
            <person name="Lipzen A."/>
            <person name="Lutzoni F."/>
            <person name="Magnuson J."/>
            <person name="Mondo S."/>
            <person name="Nolan M."/>
            <person name="Ohm R."/>
            <person name="Pangilinan J."/>
            <person name="Park H.-J."/>
            <person name="Ramirez L."/>
            <person name="Alfaro M."/>
            <person name="Sun H."/>
            <person name="Tritt A."/>
            <person name="Yoshinaga Y."/>
            <person name="Zwiers L.-H."/>
            <person name="Turgeon B."/>
            <person name="Goodwin S."/>
            <person name="Spatafora J."/>
            <person name="Crous P."/>
            <person name="Grigoriev I."/>
        </authorList>
    </citation>
    <scope>NUCLEOTIDE SEQUENCE</scope>
    <source>
        <strain evidence="3">CBS 122681</strain>
    </source>
</reference>
<evidence type="ECO:0000313" key="3">
    <source>
        <dbReference type="EMBL" id="KAF2659989.1"/>
    </source>
</evidence>
<dbReference type="SUPFAM" id="SSF54695">
    <property type="entry name" value="POZ domain"/>
    <property type="match status" value="1"/>
</dbReference>
<protein>
    <recommendedName>
        <fullName evidence="2">BTB domain-containing protein</fullName>
    </recommendedName>
</protein>